<keyword evidence="3" id="KW-1185">Reference proteome</keyword>
<evidence type="ECO:0000313" key="3">
    <source>
        <dbReference type="Proteomes" id="UP000422108"/>
    </source>
</evidence>
<dbReference type="Gene3D" id="3.40.50.360">
    <property type="match status" value="1"/>
</dbReference>
<dbReference type="AlphaFoldDB" id="A0A5K8AJQ9"/>
<feature type="domain" description="Flavodoxin-like" evidence="1">
    <location>
        <begin position="4"/>
        <end position="121"/>
    </location>
</feature>
<accession>A0A5K8AJQ9</accession>
<gene>
    <name evidence="2" type="ORF">DSCOOX_61230</name>
</gene>
<dbReference type="PANTHER" id="PTHR43717:SF1">
    <property type="entry name" value="ANAEROBIC NITRIC OXIDE REDUCTASE FLAVORUBREDOXIN"/>
    <property type="match status" value="1"/>
</dbReference>
<sequence>MLRVLVVNNSLKGATTTIGEFVGEGLTESKIEVHVKDVPTIEKESDLAGYDAYVFGSATYHGEMLPQMKRLLFLAEKVNLRGKVGGAFGAFGWSGEAPDRIFNTMYHILGMDLNNGLYPAS</sequence>
<evidence type="ECO:0000313" key="2">
    <source>
        <dbReference type="EMBL" id="BBO92943.1"/>
    </source>
</evidence>
<dbReference type="InterPro" id="IPR008254">
    <property type="entry name" value="Flavodoxin/NO_synth"/>
</dbReference>
<dbReference type="RefSeq" id="WP_155313617.1">
    <property type="nucleotide sequence ID" value="NZ_AP021879.1"/>
</dbReference>
<evidence type="ECO:0000259" key="1">
    <source>
        <dbReference type="PROSITE" id="PS50902"/>
    </source>
</evidence>
<dbReference type="GO" id="GO:0010181">
    <property type="term" value="F:FMN binding"/>
    <property type="evidence" value="ECO:0007669"/>
    <property type="project" value="InterPro"/>
</dbReference>
<dbReference type="InterPro" id="IPR029039">
    <property type="entry name" value="Flavoprotein-like_sf"/>
</dbReference>
<dbReference type="Proteomes" id="UP000422108">
    <property type="component" value="Chromosome"/>
</dbReference>
<organism evidence="2 3">
    <name type="scientific">Desulfosarcina ovata subsp. ovata</name>
    <dbReference type="NCBI Taxonomy" id="2752305"/>
    <lineage>
        <taxon>Bacteria</taxon>
        <taxon>Pseudomonadati</taxon>
        <taxon>Thermodesulfobacteriota</taxon>
        <taxon>Desulfobacteria</taxon>
        <taxon>Desulfobacterales</taxon>
        <taxon>Desulfosarcinaceae</taxon>
        <taxon>Desulfosarcina</taxon>
    </lineage>
</organism>
<dbReference type="SUPFAM" id="SSF52218">
    <property type="entry name" value="Flavoproteins"/>
    <property type="match status" value="1"/>
</dbReference>
<reference evidence="2 3" key="1">
    <citation type="submission" date="2019-11" db="EMBL/GenBank/DDBJ databases">
        <title>Comparative genomics of hydrocarbon-degrading Desulfosarcina strains.</title>
        <authorList>
            <person name="Watanabe M."/>
            <person name="Kojima H."/>
            <person name="Fukui M."/>
        </authorList>
    </citation>
    <scope>NUCLEOTIDE SEQUENCE [LARGE SCALE GENOMIC DNA]</scope>
    <source>
        <strain evidence="3">oXyS1</strain>
    </source>
</reference>
<name>A0A5K8AJQ9_9BACT</name>
<dbReference type="EMBL" id="AP021879">
    <property type="protein sequence ID" value="BBO92943.1"/>
    <property type="molecule type" value="Genomic_DNA"/>
</dbReference>
<protein>
    <recommendedName>
        <fullName evidence="1">Flavodoxin-like domain-containing protein</fullName>
    </recommendedName>
</protein>
<dbReference type="PROSITE" id="PS50902">
    <property type="entry name" value="FLAVODOXIN_LIKE"/>
    <property type="match status" value="1"/>
</dbReference>
<dbReference type="PANTHER" id="PTHR43717">
    <property type="entry name" value="ANAEROBIC NITRIC OXIDE REDUCTASE FLAVORUBREDOXIN"/>
    <property type="match status" value="1"/>
</dbReference>
<proteinExistence type="predicted"/>